<keyword evidence="2" id="KW-0812">Transmembrane</keyword>
<keyword evidence="3" id="KW-0732">Signal</keyword>
<evidence type="ECO:0000313" key="6">
    <source>
        <dbReference type="Proteomes" id="UP001497453"/>
    </source>
</evidence>
<evidence type="ECO:0000256" key="1">
    <source>
        <dbReference type="SAM" id="MobiDB-lite"/>
    </source>
</evidence>
<evidence type="ECO:0000256" key="3">
    <source>
        <dbReference type="SAM" id="SignalP"/>
    </source>
</evidence>
<feature type="transmembrane region" description="Helical" evidence="2">
    <location>
        <begin position="352"/>
        <end position="376"/>
    </location>
</feature>
<dbReference type="PANTHER" id="PTHR36853">
    <property type="entry name" value="EXPRESSED PROTEIN"/>
    <property type="match status" value="1"/>
</dbReference>
<keyword evidence="2" id="KW-1133">Transmembrane helix</keyword>
<proteinExistence type="predicted"/>
<dbReference type="EMBL" id="OZ037947">
    <property type="protein sequence ID" value="CAL1706263.1"/>
    <property type="molecule type" value="Genomic_DNA"/>
</dbReference>
<evidence type="ECO:0000256" key="2">
    <source>
        <dbReference type="SAM" id="Phobius"/>
    </source>
</evidence>
<dbReference type="InterPro" id="IPR024382">
    <property type="entry name" value="Vps3844_C"/>
</dbReference>
<feature type="domain" description="Vacuolar sorting protein Vps3844 C-terminal" evidence="4">
    <location>
        <begin position="282"/>
        <end position="386"/>
    </location>
</feature>
<keyword evidence="2" id="KW-0472">Membrane</keyword>
<reference evidence="6" key="1">
    <citation type="submission" date="2024-04" db="EMBL/GenBank/DDBJ databases">
        <authorList>
            <person name="Shaw F."/>
            <person name="Minotto A."/>
        </authorList>
    </citation>
    <scope>NUCLEOTIDE SEQUENCE [LARGE SCALE GENOMIC DNA]</scope>
</reference>
<sequence>MKQALSLLIFSLYGLLASATDVYLHPVPASLTSSSELSSQEANQLLAQYLGLERFQWLQGEGLTENLEAYTQSEGGFVGKGLDNAVVLSISEEEIPDIVPPELTRTLSVDVAPLTLLPQYVQQAESIYTEVSRSPSLSHTYSPSSQPEKPQRLLDIFSLPATAESATFLADLSSLVDFTNDLDDSDSHFGAFDLSRSLNNLTKSVGRDSEAYNMATNVIKATLSKAISEPNLRLVLFSVPKSQLLPRRATGHSRSKRQQPPQSPFPPPLPHPAEPIGAISTCYNSEATCTNATSSCSGHGSCISASKAGKTCFVCACEVTTIETGKGKGTNAKKTIRWAGDKCERKDVSGDFVLIVGTVVGLIVMIVGSVALLAGVGSVELPSVLTGGVVAGSKRD</sequence>
<keyword evidence="6" id="KW-1185">Reference proteome</keyword>
<name>A0ABP1DEK4_9APHY</name>
<feature type="signal peptide" evidence="3">
    <location>
        <begin position="1"/>
        <end position="19"/>
    </location>
</feature>
<evidence type="ECO:0000313" key="5">
    <source>
        <dbReference type="EMBL" id="CAL1706263.1"/>
    </source>
</evidence>
<gene>
    <name evidence="5" type="ORF">GFSPODELE1_LOCUS5784</name>
</gene>
<feature type="chain" id="PRO_5046648414" description="Vacuolar sorting protein Vps3844 C-terminal domain-containing protein" evidence="3">
    <location>
        <begin position="20"/>
        <end position="396"/>
    </location>
</feature>
<feature type="region of interest" description="Disordered" evidence="1">
    <location>
        <begin position="246"/>
        <end position="271"/>
    </location>
</feature>
<protein>
    <recommendedName>
        <fullName evidence="4">Vacuolar sorting protein Vps3844 C-terminal domain-containing protein</fullName>
    </recommendedName>
</protein>
<accession>A0ABP1DEK4</accession>
<feature type="compositionally biased region" description="Pro residues" evidence="1">
    <location>
        <begin position="261"/>
        <end position="271"/>
    </location>
</feature>
<dbReference type="Pfam" id="PF12955">
    <property type="entry name" value="Vps3844_C"/>
    <property type="match status" value="1"/>
</dbReference>
<dbReference type="PANTHER" id="PTHR36853:SF1">
    <property type="entry name" value="DUF3844 DOMAIN-CONTAINING PROTEIN"/>
    <property type="match status" value="1"/>
</dbReference>
<evidence type="ECO:0000259" key="4">
    <source>
        <dbReference type="Pfam" id="PF12955"/>
    </source>
</evidence>
<dbReference type="Proteomes" id="UP001497453">
    <property type="component" value="Chromosome 4"/>
</dbReference>
<organism evidence="5 6">
    <name type="scientific">Somion occarium</name>
    <dbReference type="NCBI Taxonomy" id="3059160"/>
    <lineage>
        <taxon>Eukaryota</taxon>
        <taxon>Fungi</taxon>
        <taxon>Dikarya</taxon>
        <taxon>Basidiomycota</taxon>
        <taxon>Agaricomycotina</taxon>
        <taxon>Agaricomycetes</taxon>
        <taxon>Polyporales</taxon>
        <taxon>Cerrenaceae</taxon>
        <taxon>Somion</taxon>
    </lineage>
</organism>
<dbReference type="InterPro" id="IPR053065">
    <property type="entry name" value="Archenteron_Induction-Rel"/>
</dbReference>